<dbReference type="Gene3D" id="2.60.120.260">
    <property type="entry name" value="Galactose-binding domain-like"/>
    <property type="match status" value="2"/>
</dbReference>
<feature type="domain" description="Alpha-L-rhamnosidase concanavalin-like" evidence="5">
    <location>
        <begin position="361"/>
        <end position="461"/>
    </location>
</feature>
<evidence type="ECO:0000256" key="3">
    <source>
        <dbReference type="ARBA" id="ARBA00022801"/>
    </source>
</evidence>
<evidence type="ECO:0000313" key="9">
    <source>
        <dbReference type="EMBL" id="MBB5066222.1"/>
    </source>
</evidence>
<dbReference type="Proteomes" id="UP000584867">
    <property type="component" value="Unassembled WGS sequence"/>
</dbReference>
<evidence type="ECO:0000259" key="5">
    <source>
        <dbReference type="Pfam" id="PF05592"/>
    </source>
</evidence>
<dbReference type="GO" id="GO:0030596">
    <property type="term" value="F:alpha-L-rhamnosidase activity"/>
    <property type="evidence" value="ECO:0007669"/>
    <property type="project" value="UniProtKB-EC"/>
</dbReference>
<dbReference type="EC" id="3.2.1.40" evidence="2"/>
<evidence type="ECO:0000259" key="6">
    <source>
        <dbReference type="Pfam" id="PF08531"/>
    </source>
</evidence>
<dbReference type="AlphaFoldDB" id="A0A7W7ZUX1"/>
<feature type="domain" description="Alpha-L-rhamnosidase six-hairpin glycosidase" evidence="7">
    <location>
        <begin position="467"/>
        <end position="806"/>
    </location>
</feature>
<reference evidence="9 10" key="1">
    <citation type="submission" date="2020-08" db="EMBL/GenBank/DDBJ databases">
        <title>Genomic Encyclopedia of Type Strains, Phase IV (KMG-V): Genome sequencing to study the core and pangenomes of soil and plant-associated prokaryotes.</title>
        <authorList>
            <person name="Whitman W."/>
        </authorList>
    </citation>
    <scope>NUCLEOTIDE SEQUENCE [LARGE SCALE GENOMIC DNA]</scope>
    <source>
        <strain evidence="9 10">X5P3</strain>
    </source>
</reference>
<evidence type="ECO:0000313" key="10">
    <source>
        <dbReference type="Proteomes" id="UP000584867"/>
    </source>
</evidence>
<dbReference type="Pfam" id="PF08531">
    <property type="entry name" value="Bac_rhamnosid_N"/>
    <property type="match status" value="1"/>
</dbReference>
<dbReference type="Gene3D" id="2.60.40.10">
    <property type="entry name" value="Immunoglobulins"/>
    <property type="match status" value="1"/>
</dbReference>
<dbReference type="PANTHER" id="PTHR33307">
    <property type="entry name" value="ALPHA-RHAMNOSIDASE (EUROFUNG)"/>
    <property type="match status" value="1"/>
</dbReference>
<dbReference type="Gene3D" id="1.50.10.10">
    <property type="match status" value="1"/>
</dbReference>
<keyword evidence="3" id="KW-0378">Hydrolase</keyword>
<feature type="chain" id="PRO_5031466840" description="alpha-L-rhamnosidase" evidence="4">
    <location>
        <begin position="23"/>
        <end position="920"/>
    </location>
</feature>
<evidence type="ECO:0000259" key="8">
    <source>
        <dbReference type="Pfam" id="PF17390"/>
    </source>
</evidence>
<dbReference type="Pfam" id="PF17390">
    <property type="entry name" value="Bac_rhamnosid_C"/>
    <property type="match status" value="1"/>
</dbReference>
<organism evidence="9 10">
    <name type="scientific">Granulicella mallensis</name>
    <dbReference type="NCBI Taxonomy" id="940614"/>
    <lineage>
        <taxon>Bacteria</taxon>
        <taxon>Pseudomonadati</taxon>
        <taxon>Acidobacteriota</taxon>
        <taxon>Terriglobia</taxon>
        <taxon>Terriglobales</taxon>
        <taxon>Acidobacteriaceae</taxon>
        <taxon>Granulicella</taxon>
    </lineage>
</organism>
<feature type="domain" description="Bacterial alpha-L-rhamnosidase N-terminal" evidence="6">
    <location>
        <begin position="178"/>
        <end position="348"/>
    </location>
</feature>
<dbReference type="Pfam" id="PF25788">
    <property type="entry name" value="Ig_Rha78A_N"/>
    <property type="match status" value="1"/>
</dbReference>
<feature type="signal peptide" evidence="4">
    <location>
        <begin position="1"/>
        <end position="22"/>
    </location>
</feature>
<comment type="caution">
    <text evidence="9">The sequence shown here is derived from an EMBL/GenBank/DDBJ whole genome shotgun (WGS) entry which is preliminary data.</text>
</comment>
<dbReference type="InterPro" id="IPR013783">
    <property type="entry name" value="Ig-like_fold"/>
</dbReference>
<dbReference type="Pfam" id="PF17389">
    <property type="entry name" value="Bac_rhamnosid6H"/>
    <property type="match status" value="1"/>
</dbReference>
<gene>
    <name evidence="9" type="ORF">HDF15_004598</name>
</gene>
<dbReference type="PANTHER" id="PTHR33307:SF11">
    <property type="entry name" value="ALPHA-L-RHAMNOSIDASE"/>
    <property type="match status" value="1"/>
</dbReference>
<dbReference type="InterPro" id="IPR035396">
    <property type="entry name" value="Bac_rhamnosid6H"/>
</dbReference>
<dbReference type="InterPro" id="IPR012341">
    <property type="entry name" value="6hp_glycosidase-like_sf"/>
</dbReference>
<dbReference type="Pfam" id="PF05592">
    <property type="entry name" value="Bac_rhamnosid"/>
    <property type="match status" value="1"/>
</dbReference>
<dbReference type="PIRSF" id="PIRSF010631">
    <property type="entry name" value="A-rhamnsds"/>
    <property type="match status" value="1"/>
</dbReference>
<protein>
    <recommendedName>
        <fullName evidence="2">alpha-L-rhamnosidase</fullName>
        <ecNumber evidence="2">3.2.1.40</ecNumber>
    </recommendedName>
</protein>
<dbReference type="InterPro" id="IPR008902">
    <property type="entry name" value="Rhamnosid_concanavalin"/>
</dbReference>
<feature type="domain" description="Alpha-L-rhamnosidase C-terminal" evidence="8">
    <location>
        <begin position="821"/>
        <end position="883"/>
    </location>
</feature>
<dbReference type="InterPro" id="IPR035398">
    <property type="entry name" value="Bac_rhamnosid_C"/>
</dbReference>
<evidence type="ECO:0000256" key="1">
    <source>
        <dbReference type="ARBA" id="ARBA00001445"/>
    </source>
</evidence>
<dbReference type="GO" id="GO:0005975">
    <property type="term" value="P:carbohydrate metabolic process"/>
    <property type="evidence" value="ECO:0007669"/>
    <property type="project" value="InterPro"/>
</dbReference>
<comment type="catalytic activity">
    <reaction evidence="1">
        <text>Hydrolysis of terminal non-reducing alpha-L-rhamnose residues in alpha-L-rhamnosides.</text>
        <dbReference type="EC" id="3.2.1.40"/>
    </reaction>
</comment>
<evidence type="ECO:0000259" key="7">
    <source>
        <dbReference type="Pfam" id="PF17389"/>
    </source>
</evidence>
<proteinExistence type="predicted"/>
<dbReference type="InterPro" id="IPR008928">
    <property type="entry name" value="6-hairpin_glycosidase_sf"/>
</dbReference>
<dbReference type="Gene3D" id="2.60.420.10">
    <property type="entry name" value="Maltose phosphorylase, domain 3"/>
    <property type="match status" value="1"/>
</dbReference>
<name>A0A7W7ZUX1_9BACT</name>
<dbReference type="SUPFAM" id="SSF48208">
    <property type="entry name" value="Six-hairpin glycosidases"/>
    <property type="match status" value="1"/>
</dbReference>
<evidence type="ECO:0000256" key="4">
    <source>
        <dbReference type="SAM" id="SignalP"/>
    </source>
</evidence>
<evidence type="ECO:0000256" key="2">
    <source>
        <dbReference type="ARBA" id="ARBA00012652"/>
    </source>
</evidence>
<dbReference type="InterPro" id="IPR016007">
    <property type="entry name" value="Alpha_rhamnosid"/>
</dbReference>
<dbReference type="RefSeq" id="WP_184259568.1">
    <property type="nucleotide sequence ID" value="NZ_JACHIO010000025.1"/>
</dbReference>
<keyword evidence="4" id="KW-0732">Signal</keyword>
<sequence>MTLLKAILKAVSLLSLPLIVPASECQVALVAHLQTGDTTAARLRLAWSLDPEKAPRAVHEIAYEVRVATTAQLLAQNKPDLWDSGRITSRSMNAVYIGKPLPGGTSVVWQVRSWQTWIGQPRSQASQWSVPATFETGLVSWSARWIAATPDALPKSPLGVANDVTLPIFRHTVSLRRQPSSAMLFVSGLGQYEFRINGHNIMPDVLTPGWTDYGKHILYDSYDVTAMLRSGQNALAVLLGNGMYNALAVKGRYSKFSNSYGQPKLIAELHLTFSDGTKQTIVTDENWRTTSGPITFSNTYGGEDFNGSLERSRWDQPSFDDISWANALVVSSPGGDLVLDQMPPIRIVARYKTVSITHPRAGITVYDLGQNFAGWPDVTVSGPRGSSVRMLCGELLDKDGLVTQRSANAFANDPALFSYTLRGTGEPEQWHPRFSYYGFRYVQVETTSPEVAIVSLTGEAIRQNDTQTGEFSSSNELLERIHHLILNALSSNLMSILTDCPHREKLGWLEQTHLFAASLMSNYDVEALYRKMEDDIADSQIASGLVPSIAPEITKFVDANGRSSDFRDSPEWGSAVVLSPWVAYQSYGDSEPLREHYSSMQRYVAFLEAKTDNHLLDYGLGDWYDMGPATPGYSQLTSKRVTATGILYQDLTTLAKIASILGKPKDARTYREHADAVRDAFNAALFHPATQSYDRNSQTANAMPLALGIVPPDSRTAVLNSLVRDIESHGYHVTAGDIGFHYVVRALTDSARSDVLARMLEVTSSPSYGYQVFHGATTLTEAWDSNPDSSQNHFMLGHAEEWFYRGLAGIDFDLSRTPGEQIRIAPYAPDTPDLTIHKAAASMLTPLGLISSAWTQADGLITVEITVPPNSSAIVELPSRYEGWTESAHSLEHAPGLRLMGGRRIEAESGSYRFEGHSIR</sequence>
<dbReference type="EMBL" id="JACHIO010000025">
    <property type="protein sequence ID" value="MBB5066222.1"/>
    <property type="molecule type" value="Genomic_DNA"/>
</dbReference>
<dbReference type="InterPro" id="IPR013737">
    <property type="entry name" value="Bac_rhamnosid_N"/>
</dbReference>
<accession>A0A7W7ZUX1</accession>